<evidence type="ECO:0000313" key="2">
    <source>
        <dbReference type="Proteomes" id="UP000295277"/>
    </source>
</evidence>
<comment type="caution">
    <text evidence="1">The sequence shown here is derived from an EMBL/GenBank/DDBJ whole genome shotgun (WGS) entry which is preliminary data.</text>
</comment>
<name>A0A4R1YIG6_9RHOB</name>
<dbReference type="SUPFAM" id="SSF50324">
    <property type="entry name" value="Inorganic pyrophosphatase"/>
    <property type="match status" value="1"/>
</dbReference>
<reference evidence="1 2" key="1">
    <citation type="submission" date="2019-03" db="EMBL/GenBank/DDBJ databases">
        <title>Genomic Encyclopedia of Type Strains, Phase IV (KMG-IV): sequencing the most valuable type-strain genomes for metagenomic binning, comparative biology and taxonomic classification.</title>
        <authorList>
            <person name="Goeker M."/>
        </authorList>
    </citation>
    <scope>NUCLEOTIDE SEQUENCE [LARGE SCALE GENOMIC DNA]</scope>
    <source>
        <strain evidence="1 2">DSM 21153</strain>
    </source>
</reference>
<dbReference type="GO" id="GO:0004427">
    <property type="term" value="F:inorganic diphosphate phosphatase activity"/>
    <property type="evidence" value="ECO:0007669"/>
    <property type="project" value="InterPro"/>
</dbReference>
<proteinExistence type="predicted"/>
<gene>
    <name evidence="1" type="ORF">EV216_13533</name>
</gene>
<accession>A0A4R1YIG6</accession>
<keyword evidence="2" id="KW-1185">Reference proteome</keyword>
<dbReference type="GO" id="GO:0006796">
    <property type="term" value="P:phosphate-containing compound metabolic process"/>
    <property type="evidence" value="ECO:0007669"/>
    <property type="project" value="InterPro"/>
</dbReference>
<dbReference type="Proteomes" id="UP000295277">
    <property type="component" value="Unassembled WGS sequence"/>
</dbReference>
<dbReference type="GO" id="GO:0005737">
    <property type="term" value="C:cytoplasm"/>
    <property type="evidence" value="ECO:0007669"/>
    <property type="project" value="InterPro"/>
</dbReference>
<dbReference type="InterPro" id="IPR036649">
    <property type="entry name" value="Pyrophosphatase_sf"/>
</dbReference>
<dbReference type="EMBL" id="SLVM01000035">
    <property type="protein sequence ID" value="TCM76207.1"/>
    <property type="molecule type" value="Genomic_DNA"/>
</dbReference>
<dbReference type="AlphaFoldDB" id="A0A4R1YIG6"/>
<dbReference type="RefSeq" id="WP_207894022.1">
    <property type="nucleotide sequence ID" value="NZ_SLVM01000035.1"/>
</dbReference>
<protein>
    <submittedName>
        <fullName evidence="1">Inorganic pyrophosphatase</fullName>
    </submittedName>
</protein>
<organism evidence="1 2">
    <name type="scientific">Rhodovulum steppense</name>
    <dbReference type="NCBI Taxonomy" id="540251"/>
    <lineage>
        <taxon>Bacteria</taxon>
        <taxon>Pseudomonadati</taxon>
        <taxon>Pseudomonadota</taxon>
        <taxon>Alphaproteobacteria</taxon>
        <taxon>Rhodobacterales</taxon>
        <taxon>Paracoccaceae</taxon>
        <taxon>Rhodovulum</taxon>
    </lineage>
</organism>
<dbReference type="GO" id="GO:0000287">
    <property type="term" value="F:magnesium ion binding"/>
    <property type="evidence" value="ECO:0007669"/>
    <property type="project" value="InterPro"/>
</dbReference>
<evidence type="ECO:0000313" key="1">
    <source>
        <dbReference type="EMBL" id="TCM76207.1"/>
    </source>
</evidence>
<sequence length="127" mass="13847">MSAADGFALDRPERFWPFADRFVAASRVVIDRPRGSAHPRFPQILYPFDYGYLDGTTAIDGGGVDVWCGSGDRARVGGVLASLDLTRRDGELKLLLGCSPAEMEAIRLFHNQADWVAGALIPRPEGL</sequence>